<dbReference type="SUPFAM" id="SSF47699">
    <property type="entry name" value="Bifunctional inhibitor/lipid-transfer protein/seed storage 2S albumin"/>
    <property type="match status" value="1"/>
</dbReference>
<feature type="compositionally biased region" description="Basic and acidic residues" evidence="1">
    <location>
        <begin position="207"/>
        <end position="216"/>
    </location>
</feature>
<dbReference type="Pfam" id="PF14223">
    <property type="entry name" value="Retrotran_gag_2"/>
    <property type="match status" value="1"/>
</dbReference>
<dbReference type="InterPro" id="IPR036312">
    <property type="entry name" value="Bifun_inhib/LTP/seed_sf"/>
</dbReference>
<evidence type="ECO:0000256" key="1">
    <source>
        <dbReference type="SAM" id="MobiDB-lite"/>
    </source>
</evidence>
<evidence type="ECO:0000256" key="2">
    <source>
        <dbReference type="SAM" id="SignalP"/>
    </source>
</evidence>
<feature type="chain" id="PRO_5042137206" evidence="2">
    <location>
        <begin position="23"/>
        <end position="290"/>
    </location>
</feature>
<dbReference type="CDD" id="cd04660">
    <property type="entry name" value="nsLTP_like"/>
    <property type="match status" value="1"/>
</dbReference>
<accession>A0AAD8SR53</accession>
<feature type="region of interest" description="Disordered" evidence="1">
    <location>
        <begin position="207"/>
        <end position="244"/>
    </location>
</feature>
<dbReference type="Gene3D" id="1.10.110.10">
    <property type="entry name" value="Plant lipid-transfer and hydrophobic proteins"/>
    <property type="match status" value="1"/>
</dbReference>
<sequence length="290" mass="32537">MAMANLMCFCCVLLAMAMAVSGDGCEGDRKDMIRECGQYQKWPAEPKLDPSDACCAVWQKADIPCLCAGLTAEKEKLWCMDKVAYVANFCKKPFAHGYKCGNGKELWDALNAKFGATDASELYIMESFHDIRMVNNRSVVEQAHEIQCIAKELELLKCALPDKFVAGCIIAKLPPSWRNFATTLKHKRQEISVENLIASLDVEEKARAKDTTEKGEGQSSANMVQKKPYSKNKGNNKPSFNKPMKTTTFKKKTMINKADLSCLPVERLATFLRTVQRGQTARKRRDKSTR</sequence>
<comment type="caution">
    <text evidence="3">The sequence shown here is derived from an EMBL/GenBank/DDBJ whole genome shotgun (WGS) entry which is preliminary data.</text>
</comment>
<evidence type="ECO:0000313" key="4">
    <source>
        <dbReference type="Proteomes" id="UP001231189"/>
    </source>
</evidence>
<proteinExistence type="predicted"/>
<dbReference type="PANTHER" id="PTHR33286:SF52">
    <property type="entry name" value="EXPRESSED PROTEIN"/>
    <property type="match status" value="1"/>
</dbReference>
<dbReference type="EMBL" id="JAUUTY010000003">
    <property type="protein sequence ID" value="KAK1662419.1"/>
    <property type="molecule type" value="Genomic_DNA"/>
</dbReference>
<keyword evidence="4" id="KW-1185">Reference proteome</keyword>
<gene>
    <name evidence="3" type="ORF">QYE76_050578</name>
</gene>
<reference evidence="3" key="1">
    <citation type="submission" date="2023-07" db="EMBL/GenBank/DDBJ databases">
        <title>A chromosome-level genome assembly of Lolium multiflorum.</title>
        <authorList>
            <person name="Chen Y."/>
            <person name="Copetti D."/>
            <person name="Kolliker R."/>
            <person name="Studer B."/>
        </authorList>
    </citation>
    <scope>NUCLEOTIDE SEQUENCE</scope>
    <source>
        <strain evidence="3">02402/16</strain>
        <tissue evidence="3">Leaf</tissue>
    </source>
</reference>
<dbReference type="PANTHER" id="PTHR33286">
    <property type="entry name" value="BIFUNCTIONAL INHIBITOR/LIPID-TRANSFER PROTEIN/SEED STORAGE 2S ALBUMIN SUPERFAMILY PROTEIN"/>
    <property type="match status" value="1"/>
</dbReference>
<name>A0AAD8SR53_LOLMU</name>
<dbReference type="InterPro" id="IPR044741">
    <property type="entry name" value="NsLTP-like"/>
</dbReference>
<feature type="signal peptide" evidence="2">
    <location>
        <begin position="1"/>
        <end position="22"/>
    </location>
</feature>
<evidence type="ECO:0000313" key="3">
    <source>
        <dbReference type="EMBL" id="KAK1662419.1"/>
    </source>
</evidence>
<dbReference type="Proteomes" id="UP001231189">
    <property type="component" value="Unassembled WGS sequence"/>
</dbReference>
<organism evidence="3 4">
    <name type="scientific">Lolium multiflorum</name>
    <name type="common">Italian ryegrass</name>
    <name type="synonym">Lolium perenne subsp. multiflorum</name>
    <dbReference type="NCBI Taxonomy" id="4521"/>
    <lineage>
        <taxon>Eukaryota</taxon>
        <taxon>Viridiplantae</taxon>
        <taxon>Streptophyta</taxon>
        <taxon>Embryophyta</taxon>
        <taxon>Tracheophyta</taxon>
        <taxon>Spermatophyta</taxon>
        <taxon>Magnoliopsida</taxon>
        <taxon>Liliopsida</taxon>
        <taxon>Poales</taxon>
        <taxon>Poaceae</taxon>
        <taxon>BOP clade</taxon>
        <taxon>Pooideae</taxon>
        <taxon>Poodae</taxon>
        <taxon>Poeae</taxon>
        <taxon>Poeae Chloroplast Group 2 (Poeae type)</taxon>
        <taxon>Loliodinae</taxon>
        <taxon>Loliinae</taxon>
        <taxon>Lolium</taxon>
    </lineage>
</organism>
<protein>
    <submittedName>
        <fullName evidence="3">Uncharacterized protein</fullName>
    </submittedName>
</protein>
<dbReference type="AlphaFoldDB" id="A0AAD8SR53"/>
<keyword evidence="2" id="KW-0732">Signal</keyword>